<dbReference type="Proteomes" id="UP001295469">
    <property type="component" value="Chromosome A04"/>
</dbReference>
<sequence length="63" mass="7628">REVAKTQHVRYIKYKDSFLETERVKEARRRWRGGQQRYGKGCVVVVVRWWCLRICSPESEDKA</sequence>
<accession>A0A817AXY7</accession>
<gene>
    <name evidence="1" type="ORF">DARMORV10_A04P06680.1</name>
</gene>
<proteinExistence type="predicted"/>
<evidence type="ECO:0000313" key="1">
    <source>
        <dbReference type="EMBL" id="CAF2268306.1"/>
    </source>
</evidence>
<dbReference type="AlphaFoldDB" id="A0A817AXY7"/>
<feature type="non-terminal residue" evidence="1">
    <location>
        <position position="1"/>
    </location>
</feature>
<organism evidence="1">
    <name type="scientific">Brassica napus</name>
    <name type="common">Rape</name>
    <dbReference type="NCBI Taxonomy" id="3708"/>
    <lineage>
        <taxon>Eukaryota</taxon>
        <taxon>Viridiplantae</taxon>
        <taxon>Streptophyta</taxon>
        <taxon>Embryophyta</taxon>
        <taxon>Tracheophyta</taxon>
        <taxon>Spermatophyta</taxon>
        <taxon>Magnoliopsida</taxon>
        <taxon>eudicotyledons</taxon>
        <taxon>Gunneridae</taxon>
        <taxon>Pentapetalae</taxon>
        <taxon>rosids</taxon>
        <taxon>malvids</taxon>
        <taxon>Brassicales</taxon>
        <taxon>Brassicaceae</taxon>
        <taxon>Brassiceae</taxon>
        <taxon>Brassica</taxon>
    </lineage>
</organism>
<protein>
    <submittedName>
        <fullName evidence="1">(rape) hypothetical protein</fullName>
    </submittedName>
</protein>
<reference evidence="1" key="1">
    <citation type="submission" date="2021-01" db="EMBL/GenBank/DDBJ databases">
        <authorList>
            <consortium name="Genoscope - CEA"/>
            <person name="William W."/>
        </authorList>
    </citation>
    <scope>NUCLEOTIDE SEQUENCE</scope>
</reference>
<name>A0A817AXY7_BRANA</name>
<dbReference type="EMBL" id="HG994358">
    <property type="protein sequence ID" value="CAF2268306.1"/>
    <property type="molecule type" value="Genomic_DNA"/>
</dbReference>